<dbReference type="Proteomes" id="UP000515275">
    <property type="component" value="Chromosome"/>
</dbReference>
<keyword evidence="1" id="KW-0808">Transferase</keyword>
<dbReference type="EMBL" id="CP046883">
    <property type="protein sequence ID" value="QNH95823.1"/>
    <property type="molecule type" value="Genomic_DNA"/>
</dbReference>
<dbReference type="Pfam" id="PF02277">
    <property type="entry name" value="DBI_PRT"/>
    <property type="match status" value="1"/>
</dbReference>
<dbReference type="InterPro" id="IPR003200">
    <property type="entry name" value="Nict_dMeBzImd_PRibTrfase"/>
</dbReference>
<gene>
    <name evidence="1" type="ORF">GP473_03255</name>
</gene>
<accession>A0A7G7YMV3</accession>
<keyword evidence="1" id="KW-0328">Glycosyltransferase</keyword>
<dbReference type="AlphaFoldDB" id="A0A7G7YMV3"/>
<dbReference type="SUPFAM" id="SSF52733">
    <property type="entry name" value="Nicotinate mononucleotide:5,6-dimethylbenzimidazole phosphoribosyltransferase (CobT)"/>
    <property type="match status" value="1"/>
</dbReference>
<sequence length="341" mass="36088">MSQLPDFPPVIPPDEEFRRRATAWRSDIPTEFGMPNRSLGRLEQLGAWLAACQSTVPPRPLTDVQLVVVGGTHGVARTHPEISALPETFSQDVLAAISQGRSPLLSAATAEGIRVSVRDADSSHPSGSIDYEDAMTSAELFEYMSRGIEIADDLADQGTQLVLLGDAGRGVTTVAAAIIGSICSIEPVKVVGRGSGISDEAWKTKTAVIRDAMYRVRDDKADASRILRRIGSPDFATLAGLLAQCSVRRTPVLFDGVGTTAAALCAQMMVPGAADWWIAASAGDEPAHVPALKALRKEPLLTSGIGTGQGLGAILAFPLLRHAVDALNFESHDTPMTSELD</sequence>
<dbReference type="PANTHER" id="PTHR43463:SF1">
    <property type="entry name" value="NICOTINATE-NUCLEOTIDE--DIMETHYLBENZIMIDAZOLE PHOSPHORIBOSYLTRANSFERASE"/>
    <property type="match status" value="1"/>
</dbReference>
<organism evidence="1 2">
    <name type="scientific">Corynebacterium anserum</name>
    <dbReference type="NCBI Taxonomy" id="2684406"/>
    <lineage>
        <taxon>Bacteria</taxon>
        <taxon>Bacillati</taxon>
        <taxon>Actinomycetota</taxon>
        <taxon>Actinomycetes</taxon>
        <taxon>Mycobacteriales</taxon>
        <taxon>Corynebacteriaceae</taxon>
        <taxon>Corynebacterium</taxon>
    </lineage>
</organism>
<name>A0A7G7YMV3_9CORY</name>
<protein>
    <submittedName>
        <fullName evidence="1">Nicotinate-nucleotide--dimethylbenzimidazole phosphoribosyltransferase</fullName>
    </submittedName>
</protein>
<dbReference type="Gene3D" id="3.40.50.10210">
    <property type="match status" value="1"/>
</dbReference>
<evidence type="ECO:0000313" key="2">
    <source>
        <dbReference type="Proteomes" id="UP000515275"/>
    </source>
</evidence>
<dbReference type="GO" id="GO:0008939">
    <property type="term" value="F:nicotinate-nucleotide-dimethylbenzimidazole phosphoribosyltransferase activity"/>
    <property type="evidence" value="ECO:0007669"/>
    <property type="project" value="InterPro"/>
</dbReference>
<proteinExistence type="predicted"/>
<dbReference type="InterPro" id="IPR036087">
    <property type="entry name" value="Nict_dMeBzImd_PRibTrfase_sf"/>
</dbReference>
<keyword evidence="2" id="KW-1185">Reference proteome</keyword>
<dbReference type="PANTHER" id="PTHR43463">
    <property type="entry name" value="NICOTINATE-NUCLEOTIDE--DIMETHYLBENZIMIDAZOLE PHOSPHORIBOSYLTRANSFERASE"/>
    <property type="match status" value="1"/>
</dbReference>
<dbReference type="RefSeq" id="WP_185769133.1">
    <property type="nucleotide sequence ID" value="NZ_CP046883.1"/>
</dbReference>
<dbReference type="CDD" id="cd02439">
    <property type="entry name" value="DMB-PRT_CobT"/>
    <property type="match status" value="1"/>
</dbReference>
<dbReference type="KEGG" id="cans:GP473_03255"/>
<reference evidence="1 2" key="1">
    <citation type="submission" date="2019-12" db="EMBL/GenBank/DDBJ databases">
        <title>Corynebacterium sp. nov., isolated from feces of the Anser Albifrons in China.</title>
        <authorList>
            <person name="Liu Q."/>
        </authorList>
    </citation>
    <scope>NUCLEOTIDE SEQUENCE [LARGE SCALE GENOMIC DNA]</scope>
    <source>
        <strain evidence="1 2">23H37-10</strain>
    </source>
</reference>
<evidence type="ECO:0000313" key="1">
    <source>
        <dbReference type="EMBL" id="QNH95823.1"/>
    </source>
</evidence>